<gene>
    <name evidence="2" type="ORF">OH818_11120</name>
</gene>
<dbReference type="EMBL" id="CP114029">
    <property type="protein sequence ID" value="WAP70534.1"/>
    <property type="molecule type" value="Genomic_DNA"/>
</dbReference>
<reference evidence="2" key="1">
    <citation type="submission" date="2022-12" db="EMBL/GenBank/DDBJ databases">
        <title>Jiella pelagia sp. nov., isolated from phosphonate enriched culture of Northwest Pacific surface seawater.</title>
        <authorList>
            <person name="Shin D.Y."/>
            <person name="Hwang C.Y."/>
        </authorList>
    </citation>
    <scope>NUCLEOTIDE SEQUENCE</scope>
    <source>
        <strain evidence="2">HL-NP1</strain>
    </source>
</reference>
<evidence type="ECO:0000313" key="2">
    <source>
        <dbReference type="EMBL" id="WAP70534.1"/>
    </source>
</evidence>
<protein>
    <submittedName>
        <fullName evidence="2">VOC family protein</fullName>
    </submittedName>
</protein>
<dbReference type="CDD" id="cd07247">
    <property type="entry name" value="SgaA_N_like"/>
    <property type="match status" value="2"/>
</dbReference>
<keyword evidence="3" id="KW-1185">Reference proteome</keyword>
<dbReference type="Pfam" id="PF00903">
    <property type="entry name" value="Glyoxalase"/>
    <property type="match status" value="2"/>
</dbReference>
<dbReference type="InterPro" id="IPR004360">
    <property type="entry name" value="Glyas_Fos-R_dOase_dom"/>
</dbReference>
<dbReference type="SUPFAM" id="SSF54593">
    <property type="entry name" value="Glyoxalase/Bleomycin resistance protein/Dihydroxybiphenyl dioxygenase"/>
    <property type="match status" value="2"/>
</dbReference>
<dbReference type="Proteomes" id="UP001164020">
    <property type="component" value="Chromosome"/>
</dbReference>
<sequence>MPNPHGTPIWYELLTSDEDAVQEFYAKVVGWTIAKPEMGPPGVDYRICSAGDGPVGGIMRMPDGAPMPPTWLIYFGVDDVDAAVEKAQTLGAAVHMPAMEIPDVGRMAFLADPQGVMFYVMRGFSAENSPAFQDGMTALPGHAVWNELAAPDQEAAVAFYGALLGLRQEGAMPMGALGDYRFWHVGDTRIGAVMPQPPGAPAGWLVYFSVDDIDAGHRRLEASGGTALHGPSEVPGGSFMILSADPQGARFGLVGPRNGA</sequence>
<organism evidence="2 3">
    <name type="scientific">Jiella pelagia</name>
    <dbReference type="NCBI Taxonomy" id="2986949"/>
    <lineage>
        <taxon>Bacteria</taxon>
        <taxon>Pseudomonadati</taxon>
        <taxon>Pseudomonadota</taxon>
        <taxon>Alphaproteobacteria</taxon>
        <taxon>Hyphomicrobiales</taxon>
        <taxon>Aurantimonadaceae</taxon>
        <taxon>Jiella</taxon>
    </lineage>
</organism>
<dbReference type="RefSeq" id="WP_268883030.1">
    <property type="nucleotide sequence ID" value="NZ_CP114029.1"/>
</dbReference>
<accession>A0ABY7C660</accession>
<dbReference type="InterPro" id="IPR029068">
    <property type="entry name" value="Glyas_Bleomycin-R_OHBP_Dase"/>
</dbReference>
<dbReference type="PANTHER" id="PTHR33993">
    <property type="entry name" value="GLYOXALASE-RELATED"/>
    <property type="match status" value="1"/>
</dbReference>
<name>A0ABY7C660_9HYPH</name>
<dbReference type="PROSITE" id="PS51819">
    <property type="entry name" value="VOC"/>
    <property type="match status" value="2"/>
</dbReference>
<proteinExistence type="predicted"/>
<evidence type="ECO:0000259" key="1">
    <source>
        <dbReference type="PROSITE" id="PS51819"/>
    </source>
</evidence>
<dbReference type="InterPro" id="IPR037523">
    <property type="entry name" value="VOC_core"/>
</dbReference>
<dbReference type="InterPro" id="IPR052164">
    <property type="entry name" value="Anthracycline_SecMetBiosynth"/>
</dbReference>
<feature type="domain" description="VOC" evidence="1">
    <location>
        <begin position="7"/>
        <end position="123"/>
    </location>
</feature>
<dbReference type="PANTHER" id="PTHR33993:SF14">
    <property type="entry name" value="GB|AAF24581.1"/>
    <property type="match status" value="1"/>
</dbReference>
<evidence type="ECO:0000313" key="3">
    <source>
        <dbReference type="Proteomes" id="UP001164020"/>
    </source>
</evidence>
<feature type="domain" description="VOC" evidence="1">
    <location>
        <begin position="139"/>
        <end position="256"/>
    </location>
</feature>
<dbReference type="Gene3D" id="3.10.180.10">
    <property type="entry name" value="2,3-Dihydroxybiphenyl 1,2-Dioxygenase, domain 1"/>
    <property type="match status" value="2"/>
</dbReference>